<comment type="cofactor">
    <cofactor evidence="2">
        <name>thiamine diphosphate</name>
        <dbReference type="ChEBI" id="CHEBI:58937"/>
    </cofactor>
</comment>
<dbReference type="InterPro" id="IPR029061">
    <property type="entry name" value="THDP-binding"/>
</dbReference>
<dbReference type="GO" id="GO:0030976">
    <property type="term" value="F:thiamine pyrophosphate binding"/>
    <property type="evidence" value="ECO:0007669"/>
    <property type="project" value="InterPro"/>
</dbReference>
<dbReference type="Gene3D" id="3.40.50.1220">
    <property type="entry name" value="TPP-binding domain"/>
    <property type="match status" value="1"/>
</dbReference>
<geneLocation type="plasmid" evidence="10">
    <name>pNBC436</name>
</geneLocation>
<comment type="cofactor">
    <cofactor evidence="1">
        <name>Mg(2+)</name>
        <dbReference type="ChEBI" id="CHEBI:18420"/>
    </cofactor>
</comment>
<dbReference type="InterPro" id="IPR012000">
    <property type="entry name" value="Thiamin_PyroP_enz_cen_dom"/>
</dbReference>
<sequence length="583" mass="62194">MPELVENLQLGLHRAANQTVAQKLVAALQRHGVDVLIGQSIPSALYLSGGDIGIRQVLVRAEKTGAMIADGYARVSGKVPVVTSLGGPGTPLMMAGMGEAFHASIPMVALFQVPPRPFRDKNFAQDFDDLAALKTVTKYVQLVDRADRVDDYIDQAFVIAASGRPGPVALLLPPDLLDSAAEAADERRAVYGTYPLDRVCADQAAVKGAAEILAKAKRPVIVAGGGVHSSGAVAELGWFQEVAGIPVATTLMGKGSVAEIHPLSLGVAGYTMGRNALGYYTKQLIDEADVILLIGTRTNQNGTNGWKLFPRSARFIHLDIDSREVGRNYESFRLVGDAKLTLAALRTAYEALDSASVSQGRAAREAFIRDAQEHRRKDIAQVVNSDRSPIRPERVMGELSKCVTPETLVCADASYSTVWVGAYIEALKAGMRFITPRGLAGIGWGFPIALGVALAHPGKRVVNLSGDGGFGYAWSEMETAARHGLKLVQIVLNNSVLGYQKEAEDASYGRHTSGLHFAAVDHSLVAKACGWHSARIEKAADLPAAMAAAFASDRPAFIEVISDPQAWPPIQNFEGKLPPSFAD</sequence>
<keyword evidence="4" id="KW-0479">Metal-binding</keyword>
<dbReference type="GO" id="GO:0000287">
    <property type="term" value="F:magnesium ion binding"/>
    <property type="evidence" value="ECO:0007669"/>
    <property type="project" value="InterPro"/>
</dbReference>
<dbReference type="GO" id="GO:0009097">
    <property type="term" value="P:isoleucine biosynthetic process"/>
    <property type="evidence" value="ECO:0007669"/>
    <property type="project" value="TreeGrafter"/>
</dbReference>
<evidence type="ECO:0000256" key="4">
    <source>
        <dbReference type="ARBA" id="ARBA00022723"/>
    </source>
</evidence>
<reference evidence="10" key="1">
    <citation type="submission" date="2022-08" db="EMBL/GenBank/DDBJ databases">
        <title>Complete Genome Sequences of 2 Bosea sp. soil isolates.</title>
        <authorList>
            <person name="Alvarez Arevalo M."/>
            <person name="Sterndorff E.B."/>
            <person name="Faurdal D."/>
            <person name="Joergensen T.S."/>
            <person name="Weber T."/>
        </authorList>
    </citation>
    <scope>NUCLEOTIDE SEQUENCE</scope>
    <source>
        <strain evidence="10">NBC_00436</strain>
        <plasmid evidence="10">pNBC436</plasmid>
    </source>
</reference>
<dbReference type="PANTHER" id="PTHR18968:SF166">
    <property type="entry name" value="2-HYDROXYACYL-COA LYASE 2"/>
    <property type="match status" value="1"/>
</dbReference>
<accession>A0A9E7ZZD6</accession>
<dbReference type="AlphaFoldDB" id="A0A9E7ZZD6"/>
<dbReference type="Pfam" id="PF00205">
    <property type="entry name" value="TPP_enzyme_M"/>
    <property type="match status" value="1"/>
</dbReference>
<dbReference type="Gene3D" id="3.40.50.970">
    <property type="match status" value="2"/>
</dbReference>
<evidence type="ECO:0000256" key="2">
    <source>
        <dbReference type="ARBA" id="ARBA00001964"/>
    </source>
</evidence>
<keyword evidence="10" id="KW-0614">Plasmid</keyword>
<dbReference type="CDD" id="cd07035">
    <property type="entry name" value="TPP_PYR_POX_like"/>
    <property type="match status" value="1"/>
</dbReference>
<dbReference type="InterPro" id="IPR045229">
    <property type="entry name" value="TPP_enz"/>
</dbReference>
<dbReference type="NCBIfam" id="NF004772">
    <property type="entry name" value="PRK06112.1"/>
    <property type="match status" value="1"/>
</dbReference>
<evidence type="ECO:0000256" key="5">
    <source>
        <dbReference type="ARBA" id="ARBA00023052"/>
    </source>
</evidence>
<keyword evidence="5 6" id="KW-0786">Thiamine pyrophosphate</keyword>
<dbReference type="InterPro" id="IPR012001">
    <property type="entry name" value="Thiamin_PyroP_enz_TPP-bd_dom"/>
</dbReference>
<proteinExistence type="inferred from homology"/>
<evidence type="ECO:0000259" key="9">
    <source>
        <dbReference type="Pfam" id="PF02776"/>
    </source>
</evidence>
<evidence type="ECO:0000313" key="10">
    <source>
        <dbReference type="EMBL" id="UZF90111.1"/>
    </source>
</evidence>
<comment type="similarity">
    <text evidence="3 6">Belongs to the TPP enzyme family.</text>
</comment>
<dbReference type="Pfam" id="PF02775">
    <property type="entry name" value="TPP_enzyme_C"/>
    <property type="match status" value="1"/>
</dbReference>
<evidence type="ECO:0000256" key="3">
    <source>
        <dbReference type="ARBA" id="ARBA00007812"/>
    </source>
</evidence>
<dbReference type="SUPFAM" id="SSF52467">
    <property type="entry name" value="DHS-like NAD/FAD-binding domain"/>
    <property type="match status" value="1"/>
</dbReference>
<dbReference type="GO" id="GO:0003984">
    <property type="term" value="F:acetolactate synthase activity"/>
    <property type="evidence" value="ECO:0007669"/>
    <property type="project" value="TreeGrafter"/>
</dbReference>
<dbReference type="GO" id="GO:0009099">
    <property type="term" value="P:L-valine biosynthetic process"/>
    <property type="evidence" value="ECO:0007669"/>
    <property type="project" value="TreeGrafter"/>
</dbReference>
<dbReference type="CDD" id="cd00568">
    <property type="entry name" value="TPP_enzymes"/>
    <property type="match status" value="1"/>
</dbReference>
<protein>
    <submittedName>
        <fullName evidence="10">Acetolactate synthase catalytic subunit</fullName>
    </submittedName>
</protein>
<dbReference type="InterPro" id="IPR011766">
    <property type="entry name" value="TPP_enzyme_TPP-bd"/>
</dbReference>
<dbReference type="PANTHER" id="PTHR18968">
    <property type="entry name" value="THIAMINE PYROPHOSPHATE ENZYMES"/>
    <property type="match status" value="1"/>
</dbReference>
<feature type="domain" description="Thiamine pyrophosphate enzyme TPP-binding" evidence="8">
    <location>
        <begin position="413"/>
        <end position="560"/>
    </location>
</feature>
<dbReference type="InterPro" id="IPR029035">
    <property type="entry name" value="DHS-like_NAD/FAD-binding_dom"/>
</dbReference>
<name>A0A9E7ZZD6_9HYPH</name>
<evidence type="ECO:0000256" key="6">
    <source>
        <dbReference type="RuleBase" id="RU362132"/>
    </source>
</evidence>
<evidence type="ECO:0000259" key="7">
    <source>
        <dbReference type="Pfam" id="PF00205"/>
    </source>
</evidence>
<dbReference type="InterPro" id="IPR000399">
    <property type="entry name" value="TPP-bd_CS"/>
</dbReference>
<gene>
    <name evidence="10" type="ORF">NWE54_26535</name>
</gene>
<dbReference type="Pfam" id="PF02776">
    <property type="entry name" value="TPP_enzyme_N"/>
    <property type="match status" value="1"/>
</dbReference>
<organism evidence="10">
    <name type="scientific">Bosea sp. NBC_00436</name>
    <dbReference type="NCBI Taxonomy" id="2969620"/>
    <lineage>
        <taxon>Bacteria</taxon>
        <taxon>Pseudomonadati</taxon>
        <taxon>Pseudomonadota</taxon>
        <taxon>Alphaproteobacteria</taxon>
        <taxon>Hyphomicrobiales</taxon>
        <taxon>Boseaceae</taxon>
        <taxon>Bosea</taxon>
    </lineage>
</organism>
<dbReference type="EMBL" id="CP102775">
    <property type="protein sequence ID" value="UZF90111.1"/>
    <property type="molecule type" value="Genomic_DNA"/>
</dbReference>
<evidence type="ECO:0000259" key="8">
    <source>
        <dbReference type="Pfam" id="PF02775"/>
    </source>
</evidence>
<dbReference type="GO" id="GO:0050660">
    <property type="term" value="F:flavin adenine dinucleotide binding"/>
    <property type="evidence" value="ECO:0007669"/>
    <property type="project" value="TreeGrafter"/>
</dbReference>
<dbReference type="PROSITE" id="PS00187">
    <property type="entry name" value="TPP_ENZYMES"/>
    <property type="match status" value="1"/>
</dbReference>
<dbReference type="GO" id="GO:0005948">
    <property type="term" value="C:acetolactate synthase complex"/>
    <property type="evidence" value="ECO:0007669"/>
    <property type="project" value="TreeGrafter"/>
</dbReference>
<feature type="domain" description="Thiamine pyrophosphate enzyme central" evidence="7">
    <location>
        <begin position="207"/>
        <end position="345"/>
    </location>
</feature>
<feature type="domain" description="Thiamine pyrophosphate enzyme N-terminal TPP-binding" evidence="9">
    <location>
        <begin position="19"/>
        <end position="130"/>
    </location>
</feature>
<dbReference type="SUPFAM" id="SSF52518">
    <property type="entry name" value="Thiamin diphosphate-binding fold (THDP-binding)"/>
    <property type="match status" value="2"/>
</dbReference>
<evidence type="ECO:0000256" key="1">
    <source>
        <dbReference type="ARBA" id="ARBA00001946"/>
    </source>
</evidence>